<evidence type="ECO:0000259" key="3">
    <source>
        <dbReference type="Pfam" id="PF15456"/>
    </source>
</evidence>
<dbReference type="InterPro" id="IPR056703">
    <property type="entry name" value="DUF7801"/>
</dbReference>
<feature type="compositionally biased region" description="Polar residues" evidence="2">
    <location>
        <begin position="331"/>
        <end position="341"/>
    </location>
</feature>
<feature type="compositionally biased region" description="Low complexity" evidence="2">
    <location>
        <begin position="390"/>
        <end position="401"/>
    </location>
</feature>
<dbReference type="Pfam" id="PF15456">
    <property type="entry name" value="Uds1"/>
    <property type="match status" value="1"/>
</dbReference>
<dbReference type="Gene3D" id="1.10.287.1490">
    <property type="match status" value="1"/>
</dbReference>
<dbReference type="EMBL" id="RBNJ01001582">
    <property type="protein sequence ID" value="RUS33013.1"/>
    <property type="molecule type" value="Genomic_DNA"/>
</dbReference>
<feature type="coiled-coil region" evidence="1">
    <location>
        <begin position="1026"/>
        <end position="1226"/>
    </location>
</feature>
<protein>
    <submittedName>
        <fullName evidence="5">Uncharacterized protein</fullName>
    </submittedName>
</protein>
<feature type="compositionally biased region" description="Polar residues" evidence="2">
    <location>
        <begin position="248"/>
        <end position="271"/>
    </location>
</feature>
<proteinExistence type="predicted"/>
<feature type="coiled-coil region" evidence="1">
    <location>
        <begin position="1252"/>
        <end position="1293"/>
    </location>
</feature>
<feature type="compositionally biased region" description="Basic and acidic residues" evidence="2">
    <location>
        <begin position="773"/>
        <end position="792"/>
    </location>
</feature>
<feature type="compositionally biased region" description="Low complexity" evidence="2">
    <location>
        <begin position="363"/>
        <end position="375"/>
    </location>
</feature>
<dbReference type="SUPFAM" id="SSF46585">
    <property type="entry name" value="HR1 repeat"/>
    <property type="match status" value="1"/>
</dbReference>
<feature type="domain" description="Up-regulated during septation protein 1" evidence="3">
    <location>
        <begin position="481"/>
        <end position="592"/>
    </location>
</feature>
<dbReference type="Proteomes" id="UP000274822">
    <property type="component" value="Unassembled WGS sequence"/>
</dbReference>
<dbReference type="InterPro" id="IPR029191">
    <property type="entry name" value="Uds1"/>
</dbReference>
<dbReference type="InterPro" id="IPR036274">
    <property type="entry name" value="HR1_rpt_sf"/>
</dbReference>
<accession>A0A433QTA0</accession>
<organism evidence="5 6">
    <name type="scientific">Jimgerdemannia flammicorona</name>
    <dbReference type="NCBI Taxonomy" id="994334"/>
    <lineage>
        <taxon>Eukaryota</taxon>
        <taxon>Fungi</taxon>
        <taxon>Fungi incertae sedis</taxon>
        <taxon>Mucoromycota</taxon>
        <taxon>Mucoromycotina</taxon>
        <taxon>Endogonomycetes</taxon>
        <taxon>Endogonales</taxon>
        <taxon>Endogonaceae</taxon>
        <taxon>Jimgerdemannia</taxon>
    </lineage>
</organism>
<feature type="region of interest" description="Disordered" evidence="2">
    <location>
        <begin position="284"/>
        <end position="431"/>
    </location>
</feature>
<evidence type="ECO:0000313" key="5">
    <source>
        <dbReference type="EMBL" id="RUS33013.1"/>
    </source>
</evidence>
<evidence type="ECO:0000259" key="4">
    <source>
        <dbReference type="Pfam" id="PF25078"/>
    </source>
</evidence>
<reference evidence="5 6" key="1">
    <citation type="journal article" date="2018" name="New Phytol.">
        <title>Phylogenomics of Endogonaceae and evolution of mycorrhizas within Mucoromycota.</title>
        <authorList>
            <person name="Chang Y."/>
            <person name="Desiro A."/>
            <person name="Na H."/>
            <person name="Sandor L."/>
            <person name="Lipzen A."/>
            <person name="Clum A."/>
            <person name="Barry K."/>
            <person name="Grigoriev I.V."/>
            <person name="Martin F.M."/>
            <person name="Stajich J.E."/>
            <person name="Smith M.E."/>
            <person name="Bonito G."/>
            <person name="Spatafora J.W."/>
        </authorList>
    </citation>
    <scope>NUCLEOTIDE SEQUENCE [LARGE SCALE GENOMIC DNA]</scope>
    <source>
        <strain evidence="5 6">AD002</strain>
    </source>
</reference>
<feature type="compositionally biased region" description="Polar residues" evidence="2">
    <location>
        <begin position="309"/>
        <end position="318"/>
    </location>
</feature>
<sequence>MYAPIDIPIPRDPVQHEPLSPTSLPPKLPARSPRRISHTAGLTFKRGHGRFYIAETSETSYLEKLDMSQYTPPRKSNDENRPFGGVKLTAANTRNFWNSSGANATGSSTRDNTGDKPHDVINTVKESLRSLRTMDPLSRDRDDRDRRGIEDRARDFFDRDRKGSNDRTRGLADDRIRKGSDDRARVLGDARIRKGSDTSARDRDDRSRKGSDGSVRDRDDQSRKGSEDRSRSPAFTNPGSPPMPSRSPLRNNSRDTNSPTSQMNPSTNQNTYIEPVTGIIGASSVSPVSSGHPSLDLSFPLPDRKRTSFENPRNYTPNDPSPLREPFSPATPKSNNSTGNRTGYFDQAPSTPKSTVSDETRSRSTATAPTTRPSSNILANELIGTMPQLPARSGSPAPSSPLQSPITPHTTGGGVSGWGGGAGEGGAAAERSRVSEDINGMMAMLVNGVQEDPAAVLAPVMQRMSGGYVGMMDSMDELFLQLLISQAVIDAKEFEVLTLEEVEDLKKDHINLTTRVANLTTRLSLESKIREAAHSLTRLHATNKKLAKQANEQLATANRKVDQVATELWKLTQRGSEVQKRLLQHMAGALALGVRKLEEEKGRWTAMSPRQLSLHPADSDAAASMKTSDQEEIIAQLESQLSAMQQTVHEQQSGMASRDREIEALRTQLKSHTMDDTTEAQLEEKEREILELRSELEQVSTRLDFVVRKQQNNGATSDEGEDKGLSSSEAERNATSTNPSSHNTATMAQLSGTLSALEEQLSEYQAKIHKLEHELETTQEASKREKERRGSEPDSQNIRNVLQNSLRDALLEKERMRVQVEQERRRNEDLERKAAELEEELRQAAELRALDGKQGEAEEAKKLQDEIDRLERAKRESAEQLEKRLREAVQDVDQLNAQYEDVVGILRKVFGELPDVAADARNKDIVSTRDESSRKEGRRFSMDAFVGRVQFLSTENQRLVDKILEMQGRLENMRMREEELESASKTSQKELETAWANLESVKATLFELELKGKTSSSELMASTDREQVLQTDLERARDELSALKQEKFKWEQTMKRQSVLQVVQDGGASLKSALEQQLAAQEQDYQAQLKERDVLLGKLQKDAESYKTENAKLGAMCKELEDMVREKIRSLDGRDAVISRLEDDIAKLQAQVSEAEMSMTTALQNASRNGSAASGKELASVRGELAQAKAELEQLLEERDSFEGELRHAQEAVQTMHANLQSAQAQFTERETALEKQSVTLQNEFDGILKEFDRLTRNFVDFESERQRYEGQIDTLHKRCQALETELADERIKHMGTSNPEEVASTATLRKEFRKLMSELRTEQQKVLNREVEEKKKMELLVRDMKREREMVRWEKVNKGVQTGFVAVGV</sequence>
<feature type="region of interest" description="Disordered" evidence="2">
    <location>
        <begin position="185"/>
        <end position="271"/>
    </location>
</feature>
<feature type="region of interest" description="Disordered" evidence="2">
    <location>
        <begin position="773"/>
        <end position="800"/>
    </location>
</feature>
<evidence type="ECO:0000256" key="2">
    <source>
        <dbReference type="SAM" id="MobiDB-lite"/>
    </source>
</evidence>
<feature type="domain" description="DUF7801" evidence="4">
    <location>
        <begin position="1182"/>
        <end position="1296"/>
    </location>
</feature>
<feature type="coiled-coil region" evidence="1">
    <location>
        <begin position="627"/>
        <end position="702"/>
    </location>
</feature>
<comment type="caution">
    <text evidence="5">The sequence shown here is derived from an EMBL/GenBank/DDBJ whole genome shotgun (WGS) entry which is preliminary data.</text>
</comment>
<feature type="region of interest" description="Disordered" evidence="2">
    <location>
        <begin position="710"/>
        <end position="745"/>
    </location>
</feature>
<dbReference type="Pfam" id="PF25078">
    <property type="entry name" value="DUF7801"/>
    <property type="match status" value="1"/>
</dbReference>
<name>A0A433QTA0_9FUNG</name>
<feature type="compositionally biased region" description="Basic and acidic residues" evidence="2">
    <location>
        <begin position="185"/>
        <end position="231"/>
    </location>
</feature>
<feature type="compositionally biased region" description="Gly residues" evidence="2">
    <location>
        <begin position="411"/>
        <end position="426"/>
    </location>
</feature>
<evidence type="ECO:0000256" key="1">
    <source>
        <dbReference type="SAM" id="Coils"/>
    </source>
</evidence>
<feature type="compositionally biased region" description="Polar residues" evidence="2">
    <location>
        <begin position="725"/>
        <end position="745"/>
    </location>
</feature>
<feature type="region of interest" description="Disordered" evidence="2">
    <location>
        <begin position="96"/>
        <end position="146"/>
    </location>
</feature>
<keyword evidence="1" id="KW-0175">Coiled coil</keyword>
<feature type="compositionally biased region" description="Basic and acidic residues" evidence="2">
    <location>
        <begin position="137"/>
        <end position="146"/>
    </location>
</feature>
<feature type="coiled-coil region" evidence="1">
    <location>
        <begin position="956"/>
        <end position="990"/>
    </location>
</feature>
<keyword evidence="6" id="KW-1185">Reference proteome</keyword>
<feature type="compositionally biased region" description="Low complexity" evidence="2">
    <location>
        <begin position="284"/>
        <end position="294"/>
    </location>
</feature>
<gene>
    <name evidence="5" type="ORF">BC938DRAFT_473492</name>
</gene>
<feature type="region of interest" description="Disordered" evidence="2">
    <location>
        <begin position="1"/>
        <end position="33"/>
    </location>
</feature>
<feature type="compositionally biased region" description="Polar residues" evidence="2">
    <location>
        <begin position="96"/>
        <end position="111"/>
    </location>
</feature>
<evidence type="ECO:0000313" key="6">
    <source>
        <dbReference type="Proteomes" id="UP000274822"/>
    </source>
</evidence>